<accession>A0ABP9BJS5</accession>
<keyword evidence="2" id="KW-1185">Reference proteome</keyword>
<reference evidence="2" key="1">
    <citation type="journal article" date="2019" name="Int. J. Syst. Evol. Microbiol.">
        <title>The Global Catalogue of Microorganisms (GCM) 10K type strain sequencing project: providing services to taxonomists for standard genome sequencing and annotation.</title>
        <authorList>
            <consortium name="The Broad Institute Genomics Platform"/>
            <consortium name="The Broad Institute Genome Sequencing Center for Infectious Disease"/>
            <person name="Wu L."/>
            <person name="Ma J."/>
        </authorList>
    </citation>
    <scope>NUCLEOTIDE SEQUENCE [LARGE SCALE GENOMIC DNA]</scope>
    <source>
        <strain evidence="2">JCM 18081</strain>
    </source>
</reference>
<evidence type="ECO:0000313" key="1">
    <source>
        <dbReference type="EMBL" id="GAA4795937.1"/>
    </source>
</evidence>
<dbReference type="InterPro" id="IPR009097">
    <property type="entry name" value="Cyclic_Pdiesterase"/>
</dbReference>
<dbReference type="EMBL" id="BAABIG010000022">
    <property type="protein sequence ID" value="GAA4795937.1"/>
    <property type="molecule type" value="Genomic_DNA"/>
</dbReference>
<dbReference type="Gene3D" id="3.90.1140.10">
    <property type="entry name" value="Cyclic phosphodiesterase"/>
    <property type="match status" value="1"/>
</dbReference>
<comment type="caution">
    <text evidence="1">The sequence shown here is derived from an EMBL/GenBank/DDBJ whole genome shotgun (WGS) entry which is preliminary data.</text>
</comment>
<gene>
    <name evidence="1" type="ORF">GCM10023220_23320</name>
</gene>
<dbReference type="Pfam" id="PF13563">
    <property type="entry name" value="2_5_RNA_ligase2"/>
    <property type="match status" value="1"/>
</dbReference>
<evidence type="ECO:0000313" key="2">
    <source>
        <dbReference type="Proteomes" id="UP001501265"/>
    </source>
</evidence>
<sequence>MDEIPSETVDAVVAAAGQHLSSIPAFDIQLGPDTVVDPEALLLPAQPAEPVHAVRNAIREAIGDTLPDVPEQAAGFRPHVSVAYSASDGPAAPVAKALAGAEFTPARARITSAELIVLGRDRLMYEWESYATVPLG</sequence>
<name>A0ABP9BJS5_9ACTN</name>
<organism evidence="1 2">
    <name type="scientific">Streptomyces ziwulingensis</name>
    <dbReference type="NCBI Taxonomy" id="1045501"/>
    <lineage>
        <taxon>Bacteria</taxon>
        <taxon>Bacillati</taxon>
        <taxon>Actinomycetota</taxon>
        <taxon>Actinomycetes</taxon>
        <taxon>Kitasatosporales</taxon>
        <taxon>Streptomycetaceae</taxon>
        <taxon>Streptomyces</taxon>
    </lineage>
</organism>
<dbReference type="RefSeq" id="WP_345619282.1">
    <property type="nucleotide sequence ID" value="NZ_BAABIG010000022.1"/>
</dbReference>
<proteinExistence type="predicted"/>
<evidence type="ECO:0008006" key="3">
    <source>
        <dbReference type="Google" id="ProtNLM"/>
    </source>
</evidence>
<dbReference type="SUPFAM" id="SSF55144">
    <property type="entry name" value="LigT-like"/>
    <property type="match status" value="1"/>
</dbReference>
<protein>
    <recommendedName>
        <fullName evidence="3">2'-5' RNA ligase family protein</fullName>
    </recommendedName>
</protein>
<dbReference type="Proteomes" id="UP001501265">
    <property type="component" value="Unassembled WGS sequence"/>
</dbReference>